<gene>
    <name evidence="2" type="ORF">DPMN_127237</name>
</gene>
<keyword evidence="3" id="KW-1185">Reference proteome</keyword>
<proteinExistence type="predicted"/>
<evidence type="ECO:0000313" key="3">
    <source>
        <dbReference type="Proteomes" id="UP000828390"/>
    </source>
</evidence>
<name>A0A9D4H4V4_DREPO</name>
<sequence>MFTGAPAKLPFPLNSSGRLDGSPVGGLTGDPVEHPFSMNPSWSLTGAPSPFTKNIRGSLTEVGGNQTSINI</sequence>
<evidence type="ECO:0000256" key="1">
    <source>
        <dbReference type="SAM" id="MobiDB-lite"/>
    </source>
</evidence>
<organism evidence="2 3">
    <name type="scientific">Dreissena polymorpha</name>
    <name type="common">Zebra mussel</name>
    <name type="synonym">Mytilus polymorpha</name>
    <dbReference type="NCBI Taxonomy" id="45954"/>
    <lineage>
        <taxon>Eukaryota</taxon>
        <taxon>Metazoa</taxon>
        <taxon>Spiralia</taxon>
        <taxon>Lophotrochozoa</taxon>
        <taxon>Mollusca</taxon>
        <taxon>Bivalvia</taxon>
        <taxon>Autobranchia</taxon>
        <taxon>Heteroconchia</taxon>
        <taxon>Euheterodonta</taxon>
        <taxon>Imparidentia</taxon>
        <taxon>Neoheterodontei</taxon>
        <taxon>Myida</taxon>
        <taxon>Dreissenoidea</taxon>
        <taxon>Dreissenidae</taxon>
        <taxon>Dreissena</taxon>
    </lineage>
</organism>
<dbReference type="Proteomes" id="UP000828390">
    <property type="component" value="Unassembled WGS sequence"/>
</dbReference>
<accession>A0A9D4H4V4</accession>
<dbReference type="AlphaFoldDB" id="A0A9D4H4V4"/>
<reference evidence="2" key="2">
    <citation type="submission" date="2020-11" db="EMBL/GenBank/DDBJ databases">
        <authorList>
            <person name="McCartney M.A."/>
            <person name="Auch B."/>
            <person name="Kono T."/>
            <person name="Mallez S."/>
            <person name="Becker A."/>
            <person name="Gohl D.M."/>
            <person name="Silverstein K.A.T."/>
            <person name="Koren S."/>
            <person name="Bechman K.B."/>
            <person name="Herman A."/>
            <person name="Abrahante J.E."/>
            <person name="Garbe J."/>
        </authorList>
    </citation>
    <scope>NUCLEOTIDE SEQUENCE</scope>
    <source>
        <strain evidence="2">Duluth1</strain>
        <tissue evidence="2">Whole animal</tissue>
    </source>
</reference>
<feature type="region of interest" description="Disordered" evidence="1">
    <location>
        <begin position="1"/>
        <end position="39"/>
    </location>
</feature>
<protein>
    <submittedName>
        <fullName evidence="2">Uncharacterized protein</fullName>
    </submittedName>
</protein>
<reference evidence="2" key="1">
    <citation type="journal article" date="2019" name="bioRxiv">
        <title>The Genome of the Zebra Mussel, Dreissena polymorpha: A Resource for Invasive Species Research.</title>
        <authorList>
            <person name="McCartney M.A."/>
            <person name="Auch B."/>
            <person name="Kono T."/>
            <person name="Mallez S."/>
            <person name="Zhang Y."/>
            <person name="Obille A."/>
            <person name="Becker A."/>
            <person name="Abrahante J.E."/>
            <person name="Garbe J."/>
            <person name="Badalamenti J.P."/>
            <person name="Herman A."/>
            <person name="Mangelson H."/>
            <person name="Liachko I."/>
            <person name="Sullivan S."/>
            <person name="Sone E.D."/>
            <person name="Koren S."/>
            <person name="Silverstein K.A.T."/>
            <person name="Beckman K.B."/>
            <person name="Gohl D.M."/>
        </authorList>
    </citation>
    <scope>NUCLEOTIDE SEQUENCE</scope>
    <source>
        <strain evidence="2">Duluth1</strain>
        <tissue evidence="2">Whole animal</tissue>
    </source>
</reference>
<dbReference type="EMBL" id="JAIWYP010000005">
    <property type="protein sequence ID" value="KAH3825362.1"/>
    <property type="molecule type" value="Genomic_DNA"/>
</dbReference>
<comment type="caution">
    <text evidence="2">The sequence shown here is derived from an EMBL/GenBank/DDBJ whole genome shotgun (WGS) entry which is preliminary data.</text>
</comment>
<evidence type="ECO:0000313" key="2">
    <source>
        <dbReference type="EMBL" id="KAH3825362.1"/>
    </source>
</evidence>